<proteinExistence type="predicted"/>
<keyword evidence="7 8" id="KW-0472">Membrane</keyword>
<sequence>MKDKSKLYDFSTFLILILITLFFTVFGNGFLKPGNISNIINQASFLAIIGVAQLVVILTGGINLSIGSIMALSTVLCGPMLVREANVPVILPVFLVILFGAAVGTVNGLMITRLNIPAFLATFATMYVARGAAWLYIGKGVFYGINDQIRFWAMGELVNLNGFRLTMPIVLVALFLVVMWFLLAKTTLGRRLYFTGSNPVAAEFSGIPTKRVIVLAHLLSGLISGIAGIMYVARINAADANLGTQYHFDAISVALIGGAVMSGGVGSVWGVVGGALIISVIQSGMNNMQIPTEIQKAFLGVIIILAVFFNAFLQDQKMKAGNDKPVKKGNTANA</sequence>
<name>A0A1I0GXD8_9FIRM</name>
<keyword evidence="6 8" id="KW-1133">Transmembrane helix</keyword>
<keyword evidence="2" id="KW-0813">Transport</keyword>
<evidence type="ECO:0000256" key="7">
    <source>
        <dbReference type="ARBA" id="ARBA00023136"/>
    </source>
</evidence>
<evidence type="ECO:0000256" key="5">
    <source>
        <dbReference type="ARBA" id="ARBA00022692"/>
    </source>
</evidence>
<dbReference type="PANTHER" id="PTHR32196">
    <property type="entry name" value="ABC TRANSPORTER PERMEASE PROTEIN YPHD-RELATED-RELATED"/>
    <property type="match status" value="1"/>
</dbReference>
<evidence type="ECO:0000256" key="2">
    <source>
        <dbReference type="ARBA" id="ARBA00022448"/>
    </source>
</evidence>
<feature type="transmembrane region" description="Helical" evidence="8">
    <location>
        <begin position="165"/>
        <end position="183"/>
    </location>
</feature>
<evidence type="ECO:0000256" key="4">
    <source>
        <dbReference type="ARBA" id="ARBA00022519"/>
    </source>
</evidence>
<feature type="transmembrane region" description="Helical" evidence="8">
    <location>
        <begin position="89"/>
        <end position="111"/>
    </location>
</feature>
<dbReference type="InterPro" id="IPR001851">
    <property type="entry name" value="ABC_transp_permease"/>
</dbReference>
<evidence type="ECO:0000256" key="1">
    <source>
        <dbReference type="ARBA" id="ARBA00004651"/>
    </source>
</evidence>
<protein>
    <submittedName>
        <fullName evidence="9">Ribose transport system permease protein</fullName>
    </submittedName>
</protein>
<evidence type="ECO:0000313" key="10">
    <source>
        <dbReference type="Proteomes" id="UP000198508"/>
    </source>
</evidence>
<keyword evidence="4" id="KW-0997">Cell inner membrane</keyword>
<gene>
    <name evidence="9" type="ORF">SAMN05216313_113106</name>
</gene>
<feature type="transmembrane region" description="Helical" evidence="8">
    <location>
        <begin position="43"/>
        <end position="69"/>
    </location>
</feature>
<evidence type="ECO:0000256" key="8">
    <source>
        <dbReference type="SAM" id="Phobius"/>
    </source>
</evidence>
<feature type="transmembrane region" description="Helical" evidence="8">
    <location>
        <begin position="212"/>
        <end position="233"/>
    </location>
</feature>
<evidence type="ECO:0000256" key="6">
    <source>
        <dbReference type="ARBA" id="ARBA00022989"/>
    </source>
</evidence>
<dbReference type="CDD" id="cd06579">
    <property type="entry name" value="TM_PBP1_transp_AraH_like"/>
    <property type="match status" value="1"/>
</dbReference>
<keyword evidence="5 8" id="KW-0812">Transmembrane</keyword>
<dbReference type="Pfam" id="PF02653">
    <property type="entry name" value="BPD_transp_2"/>
    <property type="match status" value="1"/>
</dbReference>
<dbReference type="AlphaFoldDB" id="A0A1I0GXD8"/>
<dbReference type="GO" id="GO:0005886">
    <property type="term" value="C:plasma membrane"/>
    <property type="evidence" value="ECO:0007669"/>
    <property type="project" value="UniProtKB-SubCell"/>
</dbReference>
<accession>A0A1I0GXD8</accession>
<evidence type="ECO:0000256" key="3">
    <source>
        <dbReference type="ARBA" id="ARBA00022475"/>
    </source>
</evidence>
<dbReference type="RefSeq" id="WP_092364748.1">
    <property type="nucleotide sequence ID" value="NZ_CABJCG010000013.1"/>
</dbReference>
<evidence type="ECO:0000313" key="9">
    <source>
        <dbReference type="EMBL" id="SET75855.1"/>
    </source>
</evidence>
<dbReference type="PANTHER" id="PTHR32196:SF21">
    <property type="entry name" value="ABC TRANSPORTER PERMEASE PROTEIN YPHD-RELATED"/>
    <property type="match status" value="1"/>
</dbReference>
<feature type="transmembrane region" description="Helical" evidence="8">
    <location>
        <begin position="293"/>
        <end position="313"/>
    </location>
</feature>
<feature type="transmembrane region" description="Helical" evidence="8">
    <location>
        <begin position="118"/>
        <end position="137"/>
    </location>
</feature>
<comment type="subcellular location">
    <subcellularLocation>
        <location evidence="1">Cell membrane</location>
        <topology evidence="1">Multi-pass membrane protein</topology>
    </subcellularLocation>
</comment>
<dbReference type="GO" id="GO:0022857">
    <property type="term" value="F:transmembrane transporter activity"/>
    <property type="evidence" value="ECO:0007669"/>
    <property type="project" value="InterPro"/>
</dbReference>
<dbReference type="GeneID" id="93280705"/>
<feature type="transmembrane region" description="Helical" evidence="8">
    <location>
        <begin position="253"/>
        <end position="281"/>
    </location>
</feature>
<keyword evidence="10" id="KW-1185">Reference proteome</keyword>
<dbReference type="STRING" id="460384.SAMN05216313_113106"/>
<reference evidence="10" key="1">
    <citation type="submission" date="2016-10" db="EMBL/GenBank/DDBJ databases">
        <authorList>
            <person name="Varghese N."/>
            <person name="Submissions S."/>
        </authorList>
    </citation>
    <scope>NUCLEOTIDE SEQUENCE [LARGE SCALE GENOMIC DNA]</scope>
    <source>
        <strain evidence="10">NLAE-zl-G277</strain>
    </source>
</reference>
<dbReference type="EMBL" id="FOIM01000013">
    <property type="protein sequence ID" value="SET75855.1"/>
    <property type="molecule type" value="Genomic_DNA"/>
</dbReference>
<organism evidence="9 10">
    <name type="scientific">Enterocloster lavalensis</name>
    <dbReference type="NCBI Taxonomy" id="460384"/>
    <lineage>
        <taxon>Bacteria</taxon>
        <taxon>Bacillati</taxon>
        <taxon>Bacillota</taxon>
        <taxon>Clostridia</taxon>
        <taxon>Lachnospirales</taxon>
        <taxon>Lachnospiraceae</taxon>
        <taxon>Enterocloster</taxon>
    </lineage>
</organism>
<keyword evidence="3" id="KW-1003">Cell membrane</keyword>
<feature type="transmembrane region" description="Helical" evidence="8">
    <location>
        <begin position="12"/>
        <end position="31"/>
    </location>
</feature>
<dbReference type="Proteomes" id="UP000198508">
    <property type="component" value="Unassembled WGS sequence"/>
</dbReference>